<dbReference type="WBParaSite" id="TTAC_0001035901-mRNA-1">
    <property type="protein sequence ID" value="TTAC_0001035901-mRNA-1"/>
    <property type="gene ID" value="TTAC_0001035901"/>
</dbReference>
<evidence type="ECO:0000313" key="3">
    <source>
        <dbReference type="WBParaSite" id="TTAC_0001035901-mRNA-1"/>
    </source>
</evidence>
<dbReference type="STRING" id="6205.A0A0R3X9Y2"/>
<proteinExistence type="predicted"/>
<reference evidence="1 2" key="2">
    <citation type="submission" date="2018-11" db="EMBL/GenBank/DDBJ databases">
        <authorList>
            <consortium name="Pathogen Informatics"/>
        </authorList>
    </citation>
    <scope>NUCLEOTIDE SEQUENCE [LARGE SCALE GENOMIC DNA]</scope>
</reference>
<accession>A0A0R3X9Y2</accession>
<sequence length="247" mass="28192">MTSELENGNLGVEVFVERLACLENTLQHVKCHLPSFYEHISAVPVKKALQSVVECIPPNAFTVSRRNSDLAGMASEEQAKIEFLLVKFMHAGETANDRALMRQPMRYSTFQNYVQLDGVKVSKSTLKLSKTSDLCECNQEYTSNRTIQAQISNSGRSLQKSLQLLSALEKAAQCFEEFPNTPVLKEEIVIMIRCLKANIMNLLRGIAYLNNHRRITRILAKLRQRGTVKTLLNRMEEEKGRKRAWRF</sequence>
<dbReference type="AlphaFoldDB" id="A0A0R3X9Y2"/>
<reference evidence="3" key="1">
    <citation type="submission" date="2017-02" db="UniProtKB">
        <authorList>
            <consortium name="WormBaseParasite"/>
        </authorList>
    </citation>
    <scope>IDENTIFICATION</scope>
</reference>
<dbReference type="EMBL" id="UYWX01021573">
    <property type="protein sequence ID" value="VDM35322.1"/>
    <property type="molecule type" value="Genomic_DNA"/>
</dbReference>
<dbReference type="OrthoDB" id="6268595at2759"/>
<dbReference type="Proteomes" id="UP000274429">
    <property type="component" value="Unassembled WGS sequence"/>
</dbReference>
<organism evidence="3">
    <name type="scientific">Hydatigena taeniaeformis</name>
    <name type="common">Feline tapeworm</name>
    <name type="synonym">Taenia taeniaeformis</name>
    <dbReference type="NCBI Taxonomy" id="6205"/>
    <lineage>
        <taxon>Eukaryota</taxon>
        <taxon>Metazoa</taxon>
        <taxon>Spiralia</taxon>
        <taxon>Lophotrochozoa</taxon>
        <taxon>Platyhelminthes</taxon>
        <taxon>Cestoda</taxon>
        <taxon>Eucestoda</taxon>
        <taxon>Cyclophyllidea</taxon>
        <taxon>Taeniidae</taxon>
        <taxon>Hydatigera</taxon>
    </lineage>
</organism>
<gene>
    <name evidence="1" type="ORF">TTAC_LOCUS10342</name>
</gene>
<keyword evidence="2" id="KW-1185">Reference proteome</keyword>
<evidence type="ECO:0000313" key="2">
    <source>
        <dbReference type="Proteomes" id="UP000274429"/>
    </source>
</evidence>
<name>A0A0R3X9Y2_HYDTA</name>
<protein>
    <submittedName>
        <fullName evidence="1 3">Uncharacterized protein</fullName>
    </submittedName>
</protein>
<evidence type="ECO:0000313" key="1">
    <source>
        <dbReference type="EMBL" id="VDM35322.1"/>
    </source>
</evidence>